<reference evidence="7" key="2">
    <citation type="submission" date="2016-11" db="EMBL/GenBank/DDBJ databases">
        <title>Complete genome sequence of Virgibacillus pantothenticus 21D, a halophilic bacterium isolated from the deep hypersaline anoxic basin Discovery in the Mediterranean Sea.</title>
        <authorList>
            <person name="Zeaiter Z."/>
            <person name="Booth J.M."/>
            <person name="Prosdocimi E.M."/>
            <person name="Mapelli F."/>
            <person name="Fusi M."/>
            <person name="Daffonchio D."/>
            <person name="Borin S."/>
            <person name="Crotti E."/>
        </authorList>
    </citation>
    <scope>NUCLEOTIDE SEQUENCE [LARGE SCALE GENOMIC DNA]</scope>
    <source>
        <strain evidence="7">21D</strain>
    </source>
</reference>
<dbReference type="Proteomes" id="UP001356080">
    <property type="component" value="Unassembled WGS sequence"/>
</dbReference>
<sequence length="133" mass="15401">MTTYYVFCYGTLRKNQANHHVLSGAICISEYCWVKGTLFDTKRGYPVLHKIDKLDAVYGELYQVDKAGLHLLDELEGYTSCEANDNLYERMIQTVFTKQGELDAFVYIEGKNQSMCEMYIKSGDWNTYCSQEQ</sequence>
<feature type="domain" description="Gamma-glutamylcyclotransferase AIG2-like" evidence="4">
    <location>
        <begin position="6"/>
        <end position="126"/>
    </location>
</feature>
<dbReference type="GO" id="GO:0005829">
    <property type="term" value="C:cytosol"/>
    <property type="evidence" value="ECO:0007669"/>
    <property type="project" value="TreeGrafter"/>
</dbReference>
<dbReference type="PANTHER" id="PTHR12510">
    <property type="entry name" value="TROPONIN C-AKIN-1 PROTEIN"/>
    <property type="match status" value="1"/>
</dbReference>
<evidence type="ECO:0000313" key="7">
    <source>
        <dbReference type="Proteomes" id="UP000234237"/>
    </source>
</evidence>
<accession>A0A2K9J3F1</accession>
<dbReference type="InterPro" id="IPR036568">
    <property type="entry name" value="GGCT-like_sf"/>
</dbReference>
<dbReference type="GO" id="GO:0061929">
    <property type="term" value="F:gamma-glutamylaminecyclotransferase activity"/>
    <property type="evidence" value="ECO:0007669"/>
    <property type="project" value="InterPro"/>
</dbReference>
<evidence type="ECO:0000256" key="1">
    <source>
        <dbReference type="ARBA" id="ARBA00008861"/>
    </source>
</evidence>
<dbReference type="InterPro" id="IPR009288">
    <property type="entry name" value="AIG2-like_dom"/>
</dbReference>
<feature type="active site" description="Proton acceptor" evidence="2">
    <location>
        <position position="76"/>
    </location>
</feature>
<dbReference type="InterPro" id="IPR013024">
    <property type="entry name" value="GGCT-like"/>
</dbReference>
<dbReference type="Gene3D" id="3.10.490.10">
    <property type="entry name" value="Gamma-glutamyl cyclotransferase-like"/>
    <property type="match status" value="1"/>
</dbReference>
<dbReference type="Pfam" id="PF06094">
    <property type="entry name" value="GGACT"/>
    <property type="match status" value="1"/>
</dbReference>
<evidence type="ECO:0000256" key="3">
    <source>
        <dbReference type="RuleBase" id="RU367036"/>
    </source>
</evidence>
<dbReference type="STRING" id="302167.GCA_900166595_02335"/>
<dbReference type="AlphaFoldDB" id="A0A2K9J3F1"/>
<organism evidence="5 7">
    <name type="scientific">Virgibacillus dokdonensis</name>
    <dbReference type="NCBI Taxonomy" id="302167"/>
    <lineage>
        <taxon>Bacteria</taxon>
        <taxon>Bacillati</taxon>
        <taxon>Bacillota</taxon>
        <taxon>Bacilli</taxon>
        <taxon>Bacillales</taxon>
        <taxon>Bacillaceae</taxon>
        <taxon>Virgibacillus</taxon>
    </lineage>
</organism>
<dbReference type="GO" id="GO:0016746">
    <property type="term" value="F:acyltransferase activity"/>
    <property type="evidence" value="ECO:0007669"/>
    <property type="project" value="UniProtKB-KW"/>
</dbReference>
<reference evidence="5" key="1">
    <citation type="submission" date="2016-11" db="EMBL/GenBank/DDBJ databases">
        <title>Complete genome sequence of Virgibacillus dokdonensis 21D, a halophilic bacterium isolated from the deep hypersaline anoxic basin Discovery in the Mediterranean Sea.</title>
        <authorList>
            <person name="Zeaiter Z."/>
            <person name="Booth J.M."/>
            <person name="Prosdocimi E.M."/>
            <person name="Mapelli F."/>
            <person name="Fusi M."/>
            <person name="Daffonchio D."/>
            <person name="Borin S."/>
            <person name="Crotti E."/>
        </authorList>
    </citation>
    <scope>NUCLEOTIDE SEQUENCE</scope>
    <source>
        <strain evidence="5">21D</strain>
    </source>
</reference>
<dbReference type="Proteomes" id="UP000234237">
    <property type="component" value="Chromosome"/>
</dbReference>
<keyword evidence="5" id="KW-0012">Acyltransferase</keyword>
<dbReference type="KEGG" id="vpn:A21D_03443"/>
<keyword evidence="8" id="KW-1185">Reference proteome</keyword>
<dbReference type="InterPro" id="IPR039126">
    <property type="entry name" value="GGACT"/>
</dbReference>
<keyword evidence="5" id="KW-0808">Transferase</keyword>
<proteinExistence type="inferred from homology"/>
<dbReference type="RefSeq" id="WP_077703751.1">
    <property type="nucleotide sequence ID" value="NZ_CP018622.1"/>
</dbReference>
<evidence type="ECO:0000313" key="8">
    <source>
        <dbReference type="Proteomes" id="UP001356080"/>
    </source>
</evidence>
<evidence type="ECO:0000313" key="5">
    <source>
        <dbReference type="EMBL" id="AUJ26477.1"/>
    </source>
</evidence>
<gene>
    <name evidence="5" type="primary">ykqA</name>
    <name evidence="5" type="ORF">A21D_03443</name>
    <name evidence="6" type="ORF">V2W34_07920</name>
</gene>
<evidence type="ECO:0000313" key="6">
    <source>
        <dbReference type="EMBL" id="MEF2291943.1"/>
    </source>
</evidence>
<evidence type="ECO:0000259" key="4">
    <source>
        <dbReference type="Pfam" id="PF06094"/>
    </source>
</evidence>
<dbReference type="SUPFAM" id="SSF110857">
    <property type="entry name" value="Gamma-glutamyl cyclotransferase-like"/>
    <property type="match status" value="1"/>
</dbReference>
<dbReference type="PANTHER" id="PTHR12510:SF4">
    <property type="entry name" value="GAMMA-GLUTAMYLAMINECYCLOTRANSFERASE"/>
    <property type="match status" value="1"/>
</dbReference>
<reference evidence="6 8" key="3">
    <citation type="submission" date="2024-01" db="EMBL/GenBank/DDBJ databases">
        <title>Survival strategy associated with biotechnological potential of Virgibacillus dokdonensis T4.6 isolated from salt-fermented shrimp paste.</title>
        <authorList>
            <person name="Doan T.V."/>
            <person name="Quach N.T."/>
            <person name="Phi Q.-T."/>
        </authorList>
    </citation>
    <scope>NUCLEOTIDE SEQUENCE [LARGE SCALE GENOMIC DNA]</scope>
    <source>
        <strain evidence="6 8">T4.6</strain>
    </source>
</reference>
<protein>
    <recommendedName>
        <fullName evidence="3">Gamma-glutamylcyclotransferase family protein</fullName>
    </recommendedName>
</protein>
<evidence type="ECO:0000256" key="2">
    <source>
        <dbReference type="PIRSR" id="PIRSR639126-1"/>
    </source>
</evidence>
<name>A0A2K9J3F1_9BACI</name>
<comment type="similarity">
    <text evidence="1 3">Belongs to the gamma-glutamylcyclotransferase family.</text>
</comment>
<dbReference type="EMBL" id="JAZHPM010000010">
    <property type="protein sequence ID" value="MEF2291943.1"/>
    <property type="molecule type" value="Genomic_DNA"/>
</dbReference>
<dbReference type="EMBL" id="CP018622">
    <property type="protein sequence ID" value="AUJ26477.1"/>
    <property type="molecule type" value="Genomic_DNA"/>
</dbReference>
<dbReference type="CDD" id="cd06661">
    <property type="entry name" value="GGCT_like"/>
    <property type="match status" value="1"/>
</dbReference>